<evidence type="ECO:0008006" key="4">
    <source>
        <dbReference type="Google" id="ProtNLM"/>
    </source>
</evidence>
<proteinExistence type="predicted"/>
<dbReference type="Pfam" id="PF14325">
    <property type="entry name" value="DUF4383"/>
    <property type="match status" value="1"/>
</dbReference>
<dbReference type="RefSeq" id="WP_090212017.1">
    <property type="nucleotide sequence ID" value="NZ_FOYO01000001.1"/>
</dbReference>
<feature type="transmembrane region" description="Helical" evidence="1">
    <location>
        <begin position="7"/>
        <end position="28"/>
    </location>
</feature>
<feature type="transmembrane region" description="Helical" evidence="1">
    <location>
        <begin position="48"/>
        <end position="65"/>
    </location>
</feature>
<accession>A0A1I6FWU8</accession>
<dbReference type="OrthoDB" id="8369778at2"/>
<reference evidence="3" key="1">
    <citation type="submission" date="2016-10" db="EMBL/GenBank/DDBJ databases">
        <authorList>
            <person name="Varghese N."/>
            <person name="Submissions S."/>
        </authorList>
    </citation>
    <scope>NUCLEOTIDE SEQUENCE [LARGE SCALE GENOMIC DNA]</scope>
    <source>
        <strain evidence="3">DSM 26921</strain>
    </source>
</reference>
<keyword evidence="1" id="KW-0472">Membrane</keyword>
<dbReference type="STRING" id="670154.SAMN04488002_0478"/>
<feature type="transmembrane region" description="Helical" evidence="1">
    <location>
        <begin position="109"/>
        <end position="132"/>
    </location>
</feature>
<gene>
    <name evidence="2" type="ORF">SAMN04488002_0478</name>
</gene>
<evidence type="ECO:0000313" key="3">
    <source>
        <dbReference type="Proteomes" id="UP000199658"/>
    </source>
</evidence>
<name>A0A1I6FWU8_9RHOB</name>
<feature type="transmembrane region" description="Helical" evidence="1">
    <location>
        <begin position="77"/>
        <end position="103"/>
    </location>
</feature>
<protein>
    <recommendedName>
        <fullName evidence="4">DUF4383 domain-containing protein</fullName>
    </recommendedName>
</protein>
<keyword evidence="3" id="KW-1185">Reference proteome</keyword>
<organism evidence="2 3">
    <name type="scientific">Litoreibacter janthinus</name>
    <dbReference type="NCBI Taxonomy" id="670154"/>
    <lineage>
        <taxon>Bacteria</taxon>
        <taxon>Pseudomonadati</taxon>
        <taxon>Pseudomonadota</taxon>
        <taxon>Alphaproteobacteria</taxon>
        <taxon>Rhodobacterales</taxon>
        <taxon>Roseobacteraceae</taxon>
        <taxon>Litoreibacter</taxon>
    </lineage>
</organism>
<dbReference type="AlphaFoldDB" id="A0A1I6FWU8"/>
<keyword evidence="1" id="KW-0812">Transmembrane</keyword>
<dbReference type="EMBL" id="FOYO01000001">
    <property type="protein sequence ID" value="SFR34423.1"/>
    <property type="molecule type" value="Genomic_DNA"/>
</dbReference>
<evidence type="ECO:0000313" key="2">
    <source>
        <dbReference type="EMBL" id="SFR34423.1"/>
    </source>
</evidence>
<sequence length="135" mass="14434">MTTLRLITLGYFVSLMIAASLNYLPVAGIIDDQGYAFGIFALDVFDDLLHLASALWALAAALISHRASRIFLTYFGALYFADGLLGLATGSGFLDAGILIYGFYEYPSFLIKLAANVPHLALGGVALAAAYFGRK</sequence>
<evidence type="ECO:0000256" key="1">
    <source>
        <dbReference type="SAM" id="Phobius"/>
    </source>
</evidence>
<dbReference type="Proteomes" id="UP000199658">
    <property type="component" value="Unassembled WGS sequence"/>
</dbReference>
<keyword evidence="1" id="KW-1133">Transmembrane helix</keyword>